<keyword evidence="1" id="KW-1133">Transmembrane helix</keyword>
<dbReference type="PRINTS" id="PR00419">
    <property type="entry name" value="ADXRDTASE"/>
</dbReference>
<keyword evidence="3" id="KW-1185">Reference proteome</keyword>
<dbReference type="PANTHER" id="PTHR43734">
    <property type="entry name" value="PHYTOENE DESATURASE"/>
    <property type="match status" value="1"/>
</dbReference>
<dbReference type="GeneID" id="39420976"/>
<proteinExistence type="predicted"/>
<name>A0A484I8D4_9ARCH</name>
<dbReference type="EC" id="1.3.8.2" evidence="2"/>
<dbReference type="Gene3D" id="3.50.50.60">
    <property type="entry name" value="FAD/NAD(P)-binding domain"/>
    <property type="match status" value="1"/>
</dbReference>
<sequence>MTNQIVKLTTNEIKDNNVKNIAIIGGGLAGLTSAIYLARNGKQVTIIEKSSQFGGRARTTLKDGFYFNQGAHALYINGIAPKILNELNVKYNGKKVDFSKYYIEKKENCINCL</sequence>
<keyword evidence="1" id="KW-0812">Transmembrane</keyword>
<keyword evidence="1" id="KW-0472">Membrane</keyword>
<dbReference type="KEGG" id="nfn:NFRAN_1648"/>
<dbReference type="AlphaFoldDB" id="A0A484I8D4"/>
<keyword evidence="2" id="KW-0560">Oxidoreductase</keyword>
<dbReference type="Proteomes" id="UP000294299">
    <property type="component" value="Chromosome NFRAN"/>
</dbReference>
<dbReference type="SUPFAM" id="SSF51905">
    <property type="entry name" value="FAD/NAD(P)-binding domain"/>
    <property type="match status" value="1"/>
</dbReference>
<dbReference type="InterPro" id="IPR036188">
    <property type="entry name" value="FAD/NAD-bd_sf"/>
</dbReference>
<accession>A0A484I8D4</accession>
<protein>
    <submittedName>
        <fullName evidence="2">Dehydrosqualene desaturase</fullName>
        <ecNumber evidence="2">1.3.8.2</ecNumber>
    </submittedName>
</protein>
<evidence type="ECO:0000256" key="1">
    <source>
        <dbReference type="SAM" id="Phobius"/>
    </source>
</evidence>
<reference evidence="2 3" key="1">
    <citation type="submission" date="2019-02" db="EMBL/GenBank/DDBJ databases">
        <authorList>
            <person name="Lehtovirta-Morley E L."/>
        </authorList>
    </citation>
    <scope>NUCLEOTIDE SEQUENCE [LARGE SCALE GENOMIC DNA]</scope>
    <source>
        <strain evidence="2">NFRAN1</strain>
    </source>
</reference>
<dbReference type="RefSeq" id="WP_134484087.1">
    <property type="nucleotide sequence ID" value="NZ_LR216287.1"/>
</dbReference>
<evidence type="ECO:0000313" key="3">
    <source>
        <dbReference type="Proteomes" id="UP000294299"/>
    </source>
</evidence>
<gene>
    <name evidence="2" type="ORF">NFRAN_1648</name>
</gene>
<dbReference type="GO" id="GO:0102223">
    <property type="term" value="F:4,4'-diapophytoene desaturase (4,4'-diaponeurosporene-forming)"/>
    <property type="evidence" value="ECO:0007669"/>
    <property type="project" value="UniProtKB-EC"/>
</dbReference>
<dbReference type="PANTHER" id="PTHR43734:SF1">
    <property type="entry name" value="PHYTOENE DESATURASE"/>
    <property type="match status" value="1"/>
</dbReference>
<evidence type="ECO:0000313" key="2">
    <source>
        <dbReference type="EMBL" id="VFJ13970.1"/>
    </source>
</evidence>
<dbReference type="OrthoDB" id="40741at2157"/>
<dbReference type="Pfam" id="PF13450">
    <property type="entry name" value="NAD_binding_8"/>
    <property type="match status" value="1"/>
</dbReference>
<dbReference type="EMBL" id="LR216287">
    <property type="protein sequence ID" value="VFJ13970.1"/>
    <property type="molecule type" value="Genomic_DNA"/>
</dbReference>
<feature type="transmembrane region" description="Helical" evidence="1">
    <location>
        <begin position="20"/>
        <end position="38"/>
    </location>
</feature>
<organism evidence="2 3">
    <name type="scientific">Candidatus Nitrosocosmicus franklandianus</name>
    <dbReference type="NCBI Taxonomy" id="1798806"/>
    <lineage>
        <taxon>Archaea</taxon>
        <taxon>Nitrososphaerota</taxon>
        <taxon>Nitrososphaeria</taxon>
        <taxon>Nitrososphaerales</taxon>
        <taxon>Nitrososphaeraceae</taxon>
        <taxon>Candidatus Nitrosocosmicus</taxon>
    </lineage>
</organism>